<sequence length="253" mass="25950">MSAAQAKVIGVDLIVVAAVGLLAGVINTVAGAGALVTFPVFLALGMSPLQANVANCIGVVPGNVASMVTFRKELATQKPLLRKVMLPAAIGSLLGGLVLFVLPERVFTYLVPALLGLGALLVLIQPLVAKKLRSAKTHRGPIKSLVFGTSVYGGYFGTGIGVIFFAVLGLFAKGTTHQLNAVKVVLQGIANGVAGVLFCFIAPVPWPQTLVFGAMTMIAGPVGAHLSRKIPPAPLRYIIGTLGLVAAVRLAIA</sequence>
<evidence type="ECO:0000313" key="10">
    <source>
        <dbReference type="Proteomes" id="UP000192674"/>
    </source>
</evidence>
<proteinExistence type="inferred from homology"/>
<feature type="transmembrane region" description="Helical" evidence="8">
    <location>
        <begin position="233"/>
        <end position="252"/>
    </location>
</feature>
<evidence type="ECO:0000256" key="1">
    <source>
        <dbReference type="ARBA" id="ARBA00004651"/>
    </source>
</evidence>
<evidence type="ECO:0000256" key="3">
    <source>
        <dbReference type="ARBA" id="ARBA00022448"/>
    </source>
</evidence>
<dbReference type="GO" id="GO:0005886">
    <property type="term" value="C:plasma membrane"/>
    <property type="evidence" value="ECO:0007669"/>
    <property type="project" value="UniProtKB-SubCell"/>
</dbReference>
<feature type="transmembrane region" description="Helical" evidence="8">
    <location>
        <begin position="145"/>
        <end position="172"/>
    </location>
</feature>
<protein>
    <recommendedName>
        <fullName evidence="8">Probable membrane transporter protein</fullName>
    </recommendedName>
</protein>
<keyword evidence="10" id="KW-1185">Reference proteome</keyword>
<keyword evidence="7 8" id="KW-0472">Membrane</keyword>
<keyword evidence="6 8" id="KW-1133">Transmembrane helix</keyword>
<dbReference type="PANTHER" id="PTHR30269:SF0">
    <property type="entry name" value="MEMBRANE TRANSPORTER PROTEIN YFCA-RELATED"/>
    <property type="match status" value="1"/>
</dbReference>
<dbReference type="OrthoDB" id="3782574at2"/>
<reference evidence="9 10" key="1">
    <citation type="submission" date="2017-04" db="EMBL/GenBank/DDBJ databases">
        <authorList>
            <person name="Afonso C.L."/>
            <person name="Miller P.J."/>
            <person name="Scott M.A."/>
            <person name="Spackman E."/>
            <person name="Goraichik I."/>
            <person name="Dimitrov K.M."/>
            <person name="Suarez D.L."/>
            <person name="Swayne D.E."/>
        </authorList>
    </citation>
    <scope>NUCLEOTIDE SEQUENCE [LARGE SCALE GENOMIC DNA]</scope>
    <source>
        <strain evidence="9 10">DSM 43828</strain>
    </source>
</reference>
<organism evidence="9 10">
    <name type="scientific">Kibdelosporangium aridum</name>
    <dbReference type="NCBI Taxonomy" id="2030"/>
    <lineage>
        <taxon>Bacteria</taxon>
        <taxon>Bacillati</taxon>
        <taxon>Actinomycetota</taxon>
        <taxon>Actinomycetes</taxon>
        <taxon>Pseudonocardiales</taxon>
        <taxon>Pseudonocardiaceae</taxon>
        <taxon>Kibdelosporangium</taxon>
    </lineage>
</organism>
<dbReference type="InterPro" id="IPR052017">
    <property type="entry name" value="TSUP"/>
</dbReference>
<dbReference type="InterPro" id="IPR002781">
    <property type="entry name" value="TM_pro_TauE-like"/>
</dbReference>
<evidence type="ECO:0000313" key="9">
    <source>
        <dbReference type="EMBL" id="SMD05283.1"/>
    </source>
</evidence>
<gene>
    <name evidence="9" type="ORF">SAMN05661093_03936</name>
</gene>
<evidence type="ECO:0000256" key="2">
    <source>
        <dbReference type="ARBA" id="ARBA00009142"/>
    </source>
</evidence>
<accession>A0A1W2E660</accession>
<evidence type="ECO:0000256" key="5">
    <source>
        <dbReference type="ARBA" id="ARBA00022692"/>
    </source>
</evidence>
<evidence type="ECO:0000256" key="8">
    <source>
        <dbReference type="RuleBase" id="RU363041"/>
    </source>
</evidence>
<feature type="transmembrane region" description="Helical" evidence="8">
    <location>
        <begin position="80"/>
        <end position="100"/>
    </location>
</feature>
<comment type="subcellular location">
    <subcellularLocation>
        <location evidence="1 8">Cell membrane</location>
        <topology evidence="1 8">Multi-pass membrane protein</topology>
    </subcellularLocation>
</comment>
<dbReference type="EMBL" id="FWXV01000003">
    <property type="protein sequence ID" value="SMD05283.1"/>
    <property type="molecule type" value="Genomic_DNA"/>
</dbReference>
<feature type="transmembrane region" description="Helical" evidence="8">
    <location>
        <begin position="12"/>
        <end position="43"/>
    </location>
</feature>
<dbReference type="RefSeq" id="WP_084428371.1">
    <property type="nucleotide sequence ID" value="NZ_FWXV01000003.1"/>
</dbReference>
<feature type="transmembrane region" description="Helical" evidence="8">
    <location>
        <begin position="106"/>
        <end position="124"/>
    </location>
</feature>
<evidence type="ECO:0000256" key="6">
    <source>
        <dbReference type="ARBA" id="ARBA00022989"/>
    </source>
</evidence>
<evidence type="ECO:0000256" key="7">
    <source>
        <dbReference type="ARBA" id="ARBA00023136"/>
    </source>
</evidence>
<dbReference type="AlphaFoldDB" id="A0A1W2E660"/>
<keyword evidence="5 8" id="KW-0812">Transmembrane</keyword>
<keyword evidence="4 8" id="KW-1003">Cell membrane</keyword>
<keyword evidence="3" id="KW-0813">Transport</keyword>
<dbReference type="Pfam" id="PF01925">
    <property type="entry name" value="TauE"/>
    <property type="match status" value="1"/>
</dbReference>
<feature type="transmembrane region" description="Helical" evidence="8">
    <location>
        <begin position="184"/>
        <end position="202"/>
    </location>
</feature>
<dbReference type="PANTHER" id="PTHR30269">
    <property type="entry name" value="TRANSMEMBRANE PROTEIN YFCA"/>
    <property type="match status" value="1"/>
</dbReference>
<dbReference type="Proteomes" id="UP000192674">
    <property type="component" value="Unassembled WGS sequence"/>
</dbReference>
<comment type="similarity">
    <text evidence="2 8">Belongs to the 4-toluene sulfonate uptake permease (TSUP) (TC 2.A.102) family.</text>
</comment>
<evidence type="ECO:0000256" key="4">
    <source>
        <dbReference type="ARBA" id="ARBA00022475"/>
    </source>
</evidence>
<name>A0A1W2E660_KIBAR</name>